<dbReference type="InterPro" id="IPR033503">
    <property type="entry name" value="GW182_RRM"/>
</dbReference>
<feature type="compositionally biased region" description="Polar residues" evidence="6">
    <location>
        <begin position="844"/>
        <end position="855"/>
    </location>
</feature>
<feature type="compositionally biased region" description="Basic and acidic residues" evidence="6">
    <location>
        <begin position="58"/>
        <end position="68"/>
    </location>
</feature>
<keyword evidence="9" id="KW-1185">Reference proteome</keyword>
<feature type="compositionally biased region" description="Polar residues" evidence="6">
    <location>
        <begin position="286"/>
        <end position="297"/>
    </location>
</feature>
<evidence type="ECO:0000256" key="5">
    <source>
        <dbReference type="PROSITE-ProRule" id="PRU00176"/>
    </source>
</evidence>
<proteinExistence type="inferred from homology"/>
<dbReference type="CDD" id="cd14284">
    <property type="entry name" value="UBA_GAWKY"/>
    <property type="match status" value="1"/>
</dbReference>
<dbReference type="FunFam" id="3.30.70.330:FF:000011">
    <property type="entry name" value="trinucleotide repeat-containing gene 6A protein-like"/>
    <property type="match status" value="1"/>
</dbReference>
<dbReference type="SMART" id="SM00360">
    <property type="entry name" value="RRM"/>
    <property type="match status" value="1"/>
</dbReference>
<reference evidence="8" key="2">
    <citation type="submission" date="2020-06" db="EMBL/GenBank/DDBJ databases">
        <authorList>
            <person name="Sheffer M."/>
        </authorList>
    </citation>
    <scope>NUCLEOTIDE SEQUENCE</scope>
</reference>
<feature type="compositionally biased region" description="Polar residues" evidence="6">
    <location>
        <begin position="211"/>
        <end position="222"/>
    </location>
</feature>
<evidence type="ECO:0000256" key="6">
    <source>
        <dbReference type="SAM" id="MobiDB-lite"/>
    </source>
</evidence>
<dbReference type="InterPro" id="IPR035979">
    <property type="entry name" value="RBD_domain_sf"/>
</dbReference>
<keyword evidence="4" id="KW-0943">RNA-mediated gene silencing</keyword>
<dbReference type="GO" id="GO:0035278">
    <property type="term" value="P:miRNA-mediated gene silencing by inhibition of translation"/>
    <property type="evidence" value="ECO:0007669"/>
    <property type="project" value="InterPro"/>
</dbReference>
<feature type="compositionally biased region" description="Polar residues" evidence="6">
    <location>
        <begin position="127"/>
        <end position="148"/>
    </location>
</feature>
<dbReference type="InterPro" id="IPR052068">
    <property type="entry name" value="GW182_domain"/>
</dbReference>
<dbReference type="GO" id="GO:0000932">
    <property type="term" value="C:P-body"/>
    <property type="evidence" value="ECO:0007669"/>
    <property type="project" value="TreeGrafter"/>
</dbReference>
<reference evidence="8" key="1">
    <citation type="journal article" date="2020" name="bioRxiv">
        <title>Chromosome-level reference genome of the European wasp spider Argiope bruennichi: a resource for studies on range expansion and evolutionary adaptation.</title>
        <authorList>
            <person name="Sheffer M.M."/>
            <person name="Hoppe A."/>
            <person name="Krehenwinkel H."/>
            <person name="Uhl G."/>
            <person name="Kuss A.W."/>
            <person name="Jensen L."/>
            <person name="Jensen C."/>
            <person name="Gillespie R.G."/>
            <person name="Hoff K.J."/>
            <person name="Prost S."/>
        </authorList>
    </citation>
    <scope>NUCLEOTIDE SEQUENCE</scope>
</reference>
<feature type="compositionally biased region" description="Polar residues" evidence="6">
    <location>
        <begin position="187"/>
        <end position="197"/>
    </location>
</feature>
<dbReference type="SUPFAM" id="SSF46934">
    <property type="entry name" value="UBA-like"/>
    <property type="match status" value="1"/>
</dbReference>
<feature type="compositionally biased region" description="Low complexity" evidence="6">
    <location>
        <begin position="234"/>
        <end position="243"/>
    </location>
</feature>
<keyword evidence="3 5" id="KW-0694">RNA-binding</keyword>
<comment type="caution">
    <text evidence="8">The sequence shown here is derived from an EMBL/GenBank/DDBJ whole genome shotgun (WGS) entry which is preliminary data.</text>
</comment>
<evidence type="ECO:0000256" key="4">
    <source>
        <dbReference type="ARBA" id="ARBA00023158"/>
    </source>
</evidence>
<evidence type="ECO:0000256" key="2">
    <source>
        <dbReference type="ARBA" id="ARBA00022845"/>
    </source>
</evidence>
<dbReference type="PROSITE" id="PS50102">
    <property type="entry name" value="RRM"/>
    <property type="match status" value="1"/>
</dbReference>
<dbReference type="GO" id="GO:0003723">
    <property type="term" value="F:RNA binding"/>
    <property type="evidence" value="ECO:0007669"/>
    <property type="project" value="UniProtKB-UniRule"/>
</dbReference>
<keyword evidence="2" id="KW-0810">Translation regulation</keyword>
<feature type="compositionally biased region" description="Pro residues" evidence="6">
    <location>
        <begin position="346"/>
        <end position="355"/>
    </location>
</feature>
<dbReference type="PANTHER" id="PTHR13020">
    <property type="entry name" value="TRINUCLEOTIDE REPEAT-CONTAINING GENE 6"/>
    <property type="match status" value="1"/>
</dbReference>
<dbReference type="InterPro" id="IPR026805">
    <property type="entry name" value="GW182_M_dom"/>
</dbReference>
<feature type="compositionally biased region" description="Low complexity" evidence="6">
    <location>
        <begin position="46"/>
        <end position="56"/>
    </location>
</feature>
<feature type="compositionally biased region" description="Basic and acidic residues" evidence="6">
    <location>
        <begin position="796"/>
        <end position="808"/>
    </location>
</feature>
<dbReference type="EMBL" id="JABXBU010000001">
    <property type="protein sequence ID" value="KAF8797038.1"/>
    <property type="molecule type" value="Genomic_DNA"/>
</dbReference>
<feature type="domain" description="RRM" evidence="7">
    <location>
        <begin position="1013"/>
        <end position="1085"/>
    </location>
</feature>
<evidence type="ECO:0000256" key="1">
    <source>
        <dbReference type="ARBA" id="ARBA00007302"/>
    </source>
</evidence>
<feature type="region of interest" description="Disordered" evidence="6">
    <location>
        <begin position="22"/>
        <end position="363"/>
    </location>
</feature>
<comment type="similarity">
    <text evidence="1">Belongs to the GW182 family.</text>
</comment>
<dbReference type="InterPro" id="IPR012677">
    <property type="entry name" value="Nucleotide-bd_a/b_plait_sf"/>
</dbReference>
<feature type="compositionally biased region" description="Polar residues" evidence="6">
    <location>
        <begin position="307"/>
        <end position="326"/>
    </location>
</feature>
<feature type="compositionally biased region" description="Low complexity" evidence="6">
    <location>
        <begin position="759"/>
        <end position="774"/>
    </location>
</feature>
<dbReference type="InterPro" id="IPR000504">
    <property type="entry name" value="RRM_dom"/>
</dbReference>
<dbReference type="GO" id="GO:0005654">
    <property type="term" value="C:nucleoplasm"/>
    <property type="evidence" value="ECO:0007669"/>
    <property type="project" value="TreeGrafter"/>
</dbReference>
<evidence type="ECO:0000259" key="7">
    <source>
        <dbReference type="PROSITE" id="PS50102"/>
    </source>
</evidence>
<feature type="region of interest" description="Disordered" evidence="6">
    <location>
        <begin position="759"/>
        <end position="929"/>
    </location>
</feature>
<sequence length="1225" mass="132813">MDSTARYGDASASAFGAAAYRSNPSYNFNQEGENGNSDSSYSGWQNGSNWSDNNKNNRGKDENMDHDNNSFSGLLGATGGQEEKGERRPPMPRLGLLGGGESSMVGSWSGSQGPSSTGAWAGRPGTTDISGGSNAETPTKPSQTSSWAQAAGKGLPGEPTQEAPTSSRDRAEQEAQEFRKKAAFSQGWGQNGVNQDTPWDVDDNTQDGSKESTTWRAPNNGTEIWETNLRMNKGGAPAVATPTTAPPPPWGHTPATNIGGHWGEEEQSSSQWQSGGGTMPNPTHWPDNNNTGSSMWGGSTGQEKHWNNNQSQWGDGSSEASWSSRNRPLGNWSPAATPKKEVPPSGWEPPSPPPLRRSTTGAYDDGTAAWGNPQRQGKVSHWKDMPTAKPISGGMPIGPSGMPGMLRIPGKGGDNGSWTKPQPTGTGRNSWQDMPTGSMGNWNDDPMKNVSQAGQYVGWNDPNNSVCWGAKPKANSNWADGQVDTSSWLGPAKQLRQLKVSVPNEGGKPLCKDIVHASKQFRILTEMGYRKEDVENALRNSNMNYDEAIMELHALHPGVMEVDGFGGRKVRPANPYEDMNTPDHNMDSSFTFHPPSNNFHNFTAQHNFKQPPPKGPTGVVGGQSPQLGTSNMSPALIQKLLQQQQQQQQQSLQLMNLNNVQPLDPNLKPKCKLRTCAEIKGSTGGHLNAQILNQPLAPSTLQLLYQLLQQIKTLSNLQQVQKQGGHCSMQVTQCKTRIVSLQNQICAQQAIFLKQQQLPPQQQQQQQTLPLQQPHPTGVSDLFKPPPPDSLPGLHSDFRDLTLKDHHNQSRLNQWKSPMDKDDEDFSRAPGSLHSKSHPLLDQHVQSDSTWSGGRNDSVGGWPDSTNTDNSTTAGPSADNNKDDGQGSGYNLTDLVPEFEPGKPWKGTQMKSVEDDPHITPGSIARSPLSVNNIKDSNLFWPSKSSPANNDLPANTWGYSAPSANGTSSVKGGKSSWSSGDFGTDSWGSSLPKSTARNNPTSSQGWDRQFNSTFLILKNLTPQIDGSTLKTLCMQHGPLQMFHLFLNRGVALVRYNSHEEAAKAQSALNNCVLSNTTMLAELPSDAEVQQYLQSAQGGGASTNSWPAPSSASSFYGGGASVAGTASWNAAPNNTSQLWSFSGSSLWSQPSNDHDASTNPINYLPNDLLGAHPAYIIAKVQPLQDQTSELFAERSSMQRIPRSEPKERTVFFKWYKMLKFLKDDIF</sequence>
<dbReference type="PANTHER" id="PTHR13020:SF25">
    <property type="entry name" value="PROTEIN GAWKY"/>
    <property type="match status" value="1"/>
</dbReference>
<feature type="compositionally biased region" description="Polar residues" evidence="6">
    <location>
        <begin position="104"/>
        <end position="118"/>
    </location>
</feature>
<dbReference type="InterPro" id="IPR041971">
    <property type="entry name" value="Gawky_UBA"/>
</dbReference>
<dbReference type="Proteomes" id="UP000807504">
    <property type="component" value="Unassembled WGS sequence"/>
</dbReference>
<dbReference type="CDD" id="cd12435">
    <property type="entry name" value="RRM_GW182_like"/>
    <property type="match status" value="1"/>
</dbReference>
<organism evidence="8 9">
    <name type="scientific">Argiope bruennichi</name>
    <name type="common">Wasp spider</name>
    <name type="synonym">Aranea bruennichi</name>
    <dbReference type="NCBI Taxonomy" id="94029"/>
    <lineage>
        <taxon>Eukaryota</taxon>
        <taxon>Metazoa</taxon>
        <taxon>Ecdysozoa</taxon>
        <taxon>Arthropoda</taxon>
        <taxon>Chelicerata</taxon>
        <taxon>Arachnida</taxon>
        <taxon>Araneae</taxon>
        <taxon>Araneomorphae</taxon>
        <taxon>Entelegynae</taxon>
        <taxon>Araneoidea</taxon>
        <taxon>Araneidae</taxon>
        <taxon>Argiope</taxon>
    </lineage>
</organism>
<dbReference type="Pfam" id="PF12938">
    <property type="entry name" value="M_domain"/>
    <property type="match status" value="1"/>
</dbReference>
<dbReference type="Pfam" id="PF00076">
    <property type="entry name" value="RRM_1"/>
    <property type="match status" value="1"/>
</dbReference>
<feature type="compositionally biased region" description="Basic and acidic residues" evidence="6">
    <location>
        <begin position="167"/>
        <end position="180"/>
    </location>
</feature>
<name>A0A8T0G3K8_ARGBR</name>
<evidence type="ECO:0000256" key="3">
    <source>
        <dbReference type="ARBA" id="ARBA00022884"/>
    </source>
</evidence>
<feature type="compositionally biased region" description="Polar residues" evidence="6">
    <location>
        <begin position="22"/>
        <end position="45"/>
    </location>
</feature>
<dbReference type="GO" id="GO:0060213">
    <property type="term" value="P:positive regulation of nuclear-transcribed mRNA poly(A) tail shortening"/>
    <property type="evidence" value="ECO:0007669"/>
    <property type="project" value="TreeGrafter"/>
</dbReference>
<protein>
    <submittedName>
        <fullName evidence="8">Protein Gawky like protein</fullName>
    </submittedName>
</protein>
<dbReference type="AlphaFoldDB" id="A0A8T0G3K8"/>
<gene>
    <name evidence="8" type="ORF">HNY73_001351</name>
</gene>
<dbReference type="SUPFAM" id="SSF54928">
    <property type="entry name" value="RNA-binding domain, RBD"/>
    <property type="match status" value="1"/>
</dbReference>
<accession>A0A8T0G3K8</accession>
<feature type="compositionally biased region" description="Polar residues" evidence="6">
    <location>
        <begin position="864"/>
        <end position="879"/>
    </location>
</feature>
<dbReference type="InterPro" id="IPR009060">
    <property type="entry name" value="UBA-like_sf"/>
</dbReference>
<dbReference type="Gene3D" id="3.30.70.330">
    <property type="match status" value="1"/>
</dbReference>
<evidence type="ECO:0000313" key="8">
    <source>
        <dbReference type="EMBL" id="KAF8797038.1"/>
    </source>
</evidence>
<evidence type="ECO:0000313" key="9">
    <source>
        <dbReference type="Proteomes" id="UP000807504"/>
    </source>
</evidence>